<evidence type="ECO:0000259" key="1">
    <source>
        <dbReference type="Pfam" id="PF14319"/>
    </source>
</evidence>
<dbReference type="Proteomes" id="UP000221734">
    <property type="component" value="Chromosome Kuenenia_stuttgartiensis_MBR1"/>
</dbReference>
<dbReference type="RefSeq" id="WP_157820774.1">
    <property type="nucleotide sequence ID" value="NZ_LT934425.1"/>
</dbReference>
<reference evidence="3" key="1">
    <citation type="submission" date="2017-10" db="EMBL/GenBank/DDBJ databases">
        <authorList>
            <person name="Frank J."/>
        </authorList>
    </citation>
    <scope>NUCLEOTIDE SEQUENCE [LARGE SCALE GENOMIC DNA]</scope>
</reference>
<dbReference type="OrthoDB" id="9791273at2"/>
<dbReference type="KEGG" id="kst:KSMBR1_4016"/>
<feature type="domain" description="Transposase zinc-binding" evidence="1">
    <location>
        <begin position="15"/>
        <end position="109"/>
    </location>
</feature>
<keyword evidence="3" id="KW-1185">Reference proteome</keyword>
<gene>
    <name evidence="2" type="ORF">KSMBR1_4016</name>
</gene>
<dbReference type="InterPro" id="IPR026889">
    <property type="entry name" value="Zn_Tnp"/>
</dbReference>
<protein>
    <submittedName>
        <fullName evidence="2">Putative orf</fullName>
    </submittedName>
</protein>
<proteinExistence type="predicted"/>
<evidence type="ECO:0000313" key="3">
    <source>
        <dbReference type="Proteomes" id="UP000221734"/>
    </source>
</evidence>
<name>A0A2C9CLM8_KUEST</name>
<organism evidence="2 3">
    <name type="scientific">Kuenenia stuttgartiensis</name>
    <dbReference type="NCBI Taxonomy" id="174633"/>
    <lineage>
        <taxon>Bacteria</taxon>
        <taxon>Pseudomonadati</taxon>
        <taxon>Planctomycetota</taxon>
        <taxon>Candidatus Brocadiia</taxon>
        <taxon>Candidatus Brocadiales</taxon>
        <taxon>Candidatus Brocadiaceae</taxon>
        <taxon>Candidatus Kuenenia</taxon>
    </lineage>
</organism>
<dbReference type="EMBL" id="LT934425">
    <property type="protein sequence ID" value="SOH06488.1"/>
    <property type="molecule type" value="Genomic_DNA"/>
</dbReference>
<sequence length="156" mass="18555">MEIIQRQGWNIFKQIFFDHWDNFKKLFPRYDTTYYDEVVEKMLNCGDPEKMGLTEYLCFSCGRGKRVVPMSCKSSFCLRCSKVYVDNWISQISKMLHEGVIYRHIVLTVPSVLRRIFYNNSEKLLGAFMACGERCLDDFYIVKQIWFYKLSGNLAF</sequence>
<dbReference type="AlphaFoldDB" id="A0A2C9CLM8"/>
<dbReference type="Pfam" id="PF14319">
    <property type="entry name" value="Zn_Tnp_IS91"/>
    <property type="match status" value="1"/>
</dbReference>
<evidence type="ECO:0000313" key="2">
    <source>
        <dbReference type="EMBL" id="SOH06488.1"/>
    </source>
</evidence>
<accession>A0A2C9CLM8</accession>